<dbReference type="InterPro" id="IPR013529">
    <property type="entry name" value="Glyco_hydro_42_N"/>
</dbReference>
<dbReference type="GO" id="GO:0004565">
    <property type="term" value="F:beta-galactosidase activity"/>
    <property type="evidence" value="ECO:0007669"/>
    <property type="project" value="UniProtKB-EC"/>
</dbReference>
<evidence type="ECO:0000256" key="7">
    <source>
        <dbReference type="ARBA" id="ARBA00023295"/>
    </source>
</evidence>
<dbReference type="GO" id="GO:0009341">
    <property type="term" value="C:beta-galactosidase complex"/>
    <property type="evidence" value="ECO:0007669"/>
    <property type="project" value="InterPro"/>
</dbReference>
<dbReference type="Proteomes" id="UP000319852">
    <property type="component" value="Chromosome"/>
</dbReference>
<name>A0A517MYH4_9BACT</name>
<evidence type="ECO:0000313" key="11">
    <source>
        <dbReference type="Proteomes" id="UP000319852"/>
    </source>
</evidence>
<keyword evidence="4" id="KW-0479">Metal-binding</keyword>
<dbReference type="EMBL" id="CP036263">
    <property type="protein sequence ID" value="QDS99940.1"/>
    <property type="molecule type" value="Genomic_DNA"/>
</dbReference>
<dbReference type="SUPFAM" id="SSF52317">
    <property type="entry name" value="Class I glutamine amidotransferase-like"/>
    <property type="match status" value="1"/>
</dbReference>
<dbReference type="GO" id="GO:0046872">
    <property type="term" value="F:metal ion binding"/>
    <property type="evidence" value="ECO:0007669"/>
    <property type="project" value="UniProtKB-KW"/>
</dbReference>
<proteinExistence type="inferred from homology"/>
<dbReference type="AlphaFoldDB" id="A0A517MYH4"/>
<evidence type="ECO:0000256" key="1">
    <source>
        <dbReference type="ARBA" id="ARBA00001412"/>
    </source>
</evidence>
<comment type="similarity">
    <text evidence="2">Belongs to the glycosyl hydrolase 42 family.</text>
</comment>
<gene>
    <name evidence="10" type="primary">bgaB</name>
    <name evidence="10" type="ORF">HG15A2_32740</name>
</gene>
<dbReference type="OrthoDB" id="174647at2"/>
<dbReference type="CDD" id="cd03143">
    <property type="entry name" value="A4_beta-galactosidase_middle_domain"/>
    <property type="match status" value="1"/>
</dbReference>
<dbReference type="SUPFAM" id="SSF51445">
    <property type="entry name" value="(Trans)glycosidases"/>
    <property type="match status" value="1"/>
</dbReference>
<dbReference type="InterPro" id="IPR003476">
    <property type="entry name" value="Glyco_hydro_42"/>
</dbReference>
<sequence>MGDIVFGTVYILEQGRSFREIARDLDNIQDLGFETITVWPLANSWLAKQPDEFVFDDTLKLLDLCQERSLTAIMQLIGQNQSQEYMPDCLMKPEMLALHPKNCFWANPNHPEVDQCVYEFFGLAINSLKDHPAVLAWDVFNEARLSTDDPWTTELYRQWLKEKYESIENLNYRWHRRYRDFSQIDPDDRNAGYSLWSSMLPGVEYERFRSENLSAICKRYVDYAKEFDTNHPVIVDGLPDALLSPNLTEKNSDEFDLAKTCDIYGATFYPKSWGQKLYLPWNLSMYFSLSASAAAKAEKDFYINEIQTHTTSPLSPGSEVTPERLYSWVWSGFGSGARGLQLWRWRPFLHGYQSTGRGVTHIDGTPGARAEAMKTIATVLNDNSELFKNALPVSPAVKVVSSYRSRLFFDSFLSRPKPIGEWAPSFHPKTMTGWYRLFWSSAIPTTFTEIKDLSDDDLQAPILVLPSLISLSTKQQQQLADYVSAGGVLIADCRCGTVDDDGVVPAEGVPGKILSEVFGFNEMDVDGPVEFEFLNEKKNGSFMSQIIKPAPDAEVLGRSLDGRPMVIAHNYGKGKAFYFADFMGLGMEKHITAAEQEFFLEQVLTVAADSPWASKSDNVSVWFHRSGGKHLVYVLNMCGDNEDVVLHNVPAETTVSDLVTGITIPGGDVIKTSLQGWQSQILVWDIIE</sequence>
<organism evidence="10 11">
    <name type="scientific">Adhaeretor mobilis</name>
    <dbReference type="NCBI Taxonomy" id="1930276"/>
    <lineage>
        <taxon>Bacteria</taxon>
        <taxon>Pseudomonadati</taxon>
        <taxon>Planctomycetota</taxon>
        <taxon>Planctomycetia</taxon>
        <taxon>Pirellulales</taxon>
        <taxon>Lacipirellulaceae</taxon>
        <taxon>Adhaeretor</taxon>
    </lineage>
</organism>
<evidence type="ECO:0000256" key="5">
    <source>
        <dbReference type="ARBA" id="ARBA00022801"/>
    </source>
</evidence>
<dbReference type="InterPro" id="IPR017853">
    <property type="entry name" value="GH"/>
</dbReference>
<dbReference type="Pfam" id="PF02449">
    <property type="entry name" value="Glyco_hydro_42"/>
    <property type="match status" value="1"/>
</dbReference>
<dbReference type="GO" id="GO:0005975">
    <property type="term" value="P:carbohydrate metabolic process"/>
    <property type="evidence" value="ECO:0007669"/>
    <property type="project" value="InterPro"/>
</dbReference>
<evidence type="ECO:0000256" key="3">
    <source>
        <dbReference type="ARBA" id="ARBA00012756"/>
    </source>
</evidence>
<dbReference type="EC" id="3.2.1.23" evidence="3"/>
<dbReference type="Gene3D" id="3.40.50.880">
    <property type="match status" value="1"/>
</dbReference>
<keyword evidence="5 10" id="KW-0378">Hydrolase</keyword>
<dbReference type="RefSeq" id="WP_145061086.1">
    <property type="nucleotide sequence ID" value="NZ_CP036263.1"/>
</dbReference>
<keyword evidence="6" id="KW-0862">Zinc</keyword>
<dbReference type="PANTHER" id="PTHR36447">
    <property type="entry name" value="BETA-GALACTOSIDASE GANA"/>
    <property type="match status" value="1"/>
</dbReference>
<dbReference type="InterPro" id="IPR029062">
    <property type="entry name" value="Class_I_gatase-like"/>
</dbReference>
<keyword evidence="7 10" id="KW-0326">Glycosidase</keyword>
<evidence type="ECO:0000256" key="6">
    <source>
        <dbReference type="ARBA" id="ARBA00022833"/>
    </source>
</evidence>
<dbReference type="Pfam" id="PF08532">
    <property type="entry name" value="Glyco_hydro_42M"/>
    <property type="match status" value="1"/>
</dbReference>
<comment type="catalytic activity">
    <reaction evidence="1">
        <text>Hydrolysis of terminal non-reducing beta-D-galactose residues in beta-D-galactosides.</text>
        <dbReference type="EC" id="3.2.1.23"/>
    </reaction>
</comment>
<dbReference type="PANTHER" id="PTHR36447:SF2">
    <property type="entry name" value="BETA-GALACTOSIDASE YESZ"/>
    <property type="match status" value="1"/>
</dbReference>
<evidence type="ECO:0000256" key="2">
    <source>
        <dbReference type="ARBA" id="ARBA00005940"/>
    </source>
</evidence>
<evidence type="ECO:0000313" key="10">
    <source>
        <dbReference type="EMBL" id="QDS99940.1"/>
    </source>
</evidence>
<evidence type="ECO:0000259" key="9">
    <source>
        <dbReference type="Pfam" id="PF08532"/>
    </source>
</evidence>
<dbReference type="InterPro" id="IPR013738">
    <property type="entry name" value="Beta_galactosidase_Trimer"/>
</dbReference>
<feature type="domain" description="Glycoside hydrolase family 42 N-terminal" evidence="8">
    <location>
        <begin position="107"/>
        <end position="372"/>
    </location>
</feature>
<evidence type="ECO:0000256" key="4">
    <source>
        <dbReference type="ARBA" id="ARBA00022723"/>
    </source>
</evidence>
<protein>
    <recommendedName>
        <fullName evidence="3">beta-galactosidase</fullName>
        <ecNumber evidence="3">3.2.1.23</ecNumber>
    </recommendedName>
</protein>
<keyword evidence="11" id="KW-1185">Reference proteome</keyword>
<reference evidence="10 11" key="1">
    <citation type="submission" date="2019-02" db="EMBL/GenBank/DDBJ databases">
        <title>Deep-cultivation of Planctomycetes and their phenomic and genomic characterization uncovers novel biology.</title>
        <authorList>
            <person name="Wiegand S."/>
            <person name="Jogler M."/>
            <person name="Boedeker C."/>
            <person name="Pinto D."/>
            <person name="Vollmers J."/>
            <person name="Rivas-Marin E."/>
            <person name="Kohn T."/>
            <person name="Peeters S.H."/>
            <person name="Heuer A."/>
            <person name="Rast P."/>
            <person name="Oberbeckmann S."/>
            <person name="Bunk B."/>
            <person name="Jeske O."/>
            <person name="Meyerdierks A."/>
            <person name="Storesund J.E."/>
            <person name="Kallscheuer N."/>
            <person name="Luecker S."/>
            <person name="Lage O.M."/>
            <person name="Pohl T."/>
            <person name="Merkel B.J."/>
            <person name="Hornburger P."/>
            <person name="Mueller R.-W."/>
            <person name="Bruemmer F."/>
            <person name="Labrenz M."/>
            <person name="Spormann A.M."/>
            <person name="Op den Camp H."/>
            <person name="Overmann J."/>
            <person name="Amann R."/>
            <person name="Jetten M.S.M."/>
            <person name="Mascher T."/>
            <person name="Medema M.H."/>
            <person name="Devos D.P."/>
            <person name="Kaster A.-K."/>
            <person name="Ovreas L."/>
            <person name="Rohde M."/>
            <person name="Galperin M.Y."/>
            <person name="Jogler C."/>
        </authorList>
    </citation>
    <scope>NUCLEOTIDE SEQUENCE [LARGE SCALE GENOMIC DNA]</scope>
    <source>
        <strain evidence="10 11">HG15A2</strain>
    </source>
</reference>
<dbReference type="KEGG" id="amob:HG15A2_32740"/>
<evidence type="ECO:0000259" key="8">
    <source>
        <dbReference type="Pfam" id="PF02449"/>
    </source>
</evidence>
<feature type="domain" description="Beta-galactosidase trimerisation" evidence="9">
    <location>
        <begin position="427"/>
        <end position="580"/>
    </location>
</feature>
<accession>A0A517MYH4</accession>
<dbReference type="Gene3D" id="3.20.20.80">
    <property type="entry name" value="Glycosidases"/>
    <property type="match status" value="1"/>
</dbReference>